<evidence type="ECO:0000313" key="2">
    <source>
        <dbReference type="EMBL" id="AGU14780.1"/>
    </source>
</evidence>
<dbReference type="InterPro" id="IPR050483">
    <property type="entry name" value="CoA-transferase_III_domain"/>
</dbReference>
<keyword evidence="1" id="KW-0808">Transferase</keyword>
<evidence type="ECO:0000313" key="3">
    <source>
        <dbReference type="Proteomes" id="UP000016943"/>
    </source>
</evidence>
<sequence length="134" mass="14992">MIAVSNDKLFAALAAALDRPQWIEDSRFATYDARFDHRAEMRAEINGALSGFTVEQAVDRLQQHGIPTAPVVGVRTVLRNEYATHRGLIAREEDGFETLASPLRLRGTVAPQRAPEPNEHMDYVLNTVLKEPPR</sequence>
<dbReference type="PANTHER" id="PTHR48207:SF3">
    <property type="entry name" value="SUCCINATE--HYDROXYMETHYLGLUTARATE COA-TRANSFERASE"/>
    <property type="match status" value="1"/>
</dbReference>
<dbReference type="STRING" id="1348662.CARG_03140"/>
<dbReference type="Proteomes" id="UP000016943">
    <property type="component" value="Chromosome"/>
</dbReference>
<name>U3GTJ1_9CORY</name>
<dbReference type="EMBL" id="CP006365">
    <property type="protein sequence ID" value="AGU14780.1"/>
    <property type="molecule type" value="Genomic_DNA"/>
</dbReference>
<dbReference type="KEGG" id="caz:CARG_03140"/>
<dbReference type="eggNOG" id="COG1804">
    <property type="taxonomic scope" value="Bacteria"/>
</dbReference>
<dbReference type="HOGENOM" id="CLU_1892658_0_0_11"/>
<dbReference type="Gene3D" id="3.30.1540.10">
    <property type="entry name" value="formyl-coa transferase, domain 3"/>
    <property type="match status" value="1"/>
</dbReference>
<dbReference type="GO" id="GO:0008410">
    <property type="term" value="F:CoA-transferase activity"/>
    <property type="evidence" value="ECO:0007669"/>
    <property type="project" value="TreeGrafter"/>
</dbReference>
<proteinExistence type="predicted"/>
<dbReference type="Gene3D" id="3.40.50.10540">
    <property type="entry name" value="Crotonobetainyl-coa:carnitine coa-transferase, domain 1"/>
    <property type="match status" value="1"/>
</dbReference>
<dbReference type="InterPro" id="IPR023606">
    <property type="entry name" value="CoA-Trfase_III_dom_1_sf"/>
</dbReference>
<reference evidence="2 3" key="1">
    <citation type="journal article" date="2013" name="Genome Announc.">
        <title>Whole-Genome Sequence of the Clinical Strain Corynebacterium argentoratense DSM 44202, Isolated from a Human Throat Specimen.</title>
        <authorList>
            <person name="Bomholt C."/>
            <person name="Glaub A."/>
            <person name="Gravermann K."/>
            <person name="Albersmeier A."/>
            <person name="Brinkrolf K."/>
            <person name="Ruckert C."/>
            <person name="Tauch A."/>
        </authorList>
    </citation>
    <scope>NUCLEOTIDE SEQUENCE [LARGE SCALE GENOMIC DNA]</scope>
    <source>
        <strain evidence="2">DSM 44202</strain>
    </source>
</reference>
<dbReference type="InterPro" id="IPR044855">
    <property type="entry name" value="CoA-Trfase_III_dom3_sf"/>
</dbReference>
<gene>
    <name evidence="2" type="ORF">CARG_03140</name>
</gene>
<dbReference type="PANTHER" id="PTHR48207">
    <property type="entry name" value="SUCCINATE--HYDROXYMETHYLGLUTARATE COA-TRANSFERASE"/>
    <property type="match status" value="1"/>
</dbReference>
<dbReference type="Pfam" id="PF02515">
    <property type="entry name" value="CoA_transf_3"/>
    <property type="match status" value="1"/>
</dbReference>
<dbReference type="InterPro" id="IPR003673">
    <property type="entry name" value="CoA-Trfase_fam_III"/>
</dbReference>
<keyword evidence="3" id="KW-1185">Reference proteome</keyword>
<protein>
    <submittedName>
        <fullName evidence="2">Uncharacterized protein</fullName>
    </submittedName>
</protein>
<organism evidence="2 3">
    <name type="scientific">Corynebacterium argentoratense DSM 44202</name>
    <dbReference type="NCBI Taxonomy" id="1348662"/>
    <lineage>
        <taxon>Bacteria</taxon>
        <taxon>Bacillati</taxon>
        <taxon>Actinomycetota</taxon>
        <taxon>Actinomycetes</taxon>
        <taxon>Mycobacteriales</taxon>
        <taxon>Corynebacteriaceae</taxon>
        <taxon>Corynebacterium</taxon>
    </lineage>
</organism>
<accession>U3GTJ1</accession>
<dbReference type="AlphaFoldDB" id="U3GTJ1"/>
<dbReference type="SUPFAM" id="SSF89796">
    <property type="entry name" value="CoA-transferase family III (CaiB/BaiF)"/>
    <property type="match status" value="1"/>
</dbReference>
<evidence type="ECO:0000256" key="1">
    <source>
        <dbReference type="ARBA" id="ARBA00022679"/>
    </source>
</evidence>